<dbReference type="Gene3D" id="1.10.645.10">
    <property type="entry name" value="Cytochrome-c3 Hydrogenase, chain B"/>
    <property type="match status" value="1"/>
</dbReference>
<feature type="binding site" evidence="1">
    <location>
        <position position="574"/>
    </location>
    <ligand>
        <name>Fe cation</name>
        <dbReference type="ChEBI" id="CHEBI:24875"/>
    </ligand>
</feature>
<feature type="binding site" evidence="1">
    <location>
        <position position="571"/>
    </location>
    <ligand>
        <name>Ni(2+)</name>
        <dbReference type="ChEBI" id="CHEBI:49786"/>
    </ligand>
</feature>
<dbReference type="InterPro" id="IPR029014">
    <property type="entry name" value="NiFe-Hase_large"/>
</dbReference>
<feature type="binding site" evidence="1">
    <location>
        <position position="577"/>
    </location>
    <ligand>
        <name>Mg(2+)</name>
        <dbReference type="ChEBI" id="CHEBI:18420"/>
    </ligand>
</feature>
<keyword evidence="1" id="KW-0408">Iron</keyword>
<evidence type="ECO:0000313" key="3">
    <source>
        <dbReference type="EMBL" id="GHO97333.1"/>
    </source>
</evidence>
<comment type="cofactor">
    <cofactor evidence="1">
        <name>Ni(2+)</name>
        <dbReference type="ChEBI" id="CHEBI:49786"/>
    </cofactor>
</comment>
<accession>A0A8J3IRM1</accession>
<evidence type="ECO:0000256" key="1">
    <source>
        <dbReference type="PIRSR" id="PIRSR601501-1"/>
    </source>
</evidence>
<keyword evidence="1" id="KW-0479">Metal-binding</keyword>
<feature type="binding site" evidence="1">
    <location>
        <position position="78"/>
    </location>
    <ligand>
        <name>Ni(2+)</name>
        <dbReference type="ChEBI" id="CHEBI:49786"/>
    </ligand>
</feature>
<dbReference type="Pfam" id="PF00374">
    <property type="entry name" value="NiFeSe_Hases"/>
    <property type="match status" value="2"/>
</dbReference>
<dbReference type="InterPro" id="IPR050867">
    <property type="entry name" value="NiFe/NiFeSe_hydrgnase_LSU"/>
</dbReference>
<reference evidence="3" key="1">
    <citation type="submission" date="2020-10" db="EMBL/GenBank/DDBJ databases">
        <title>Taxonomic study of unclassified bacteria belonging to the class Ktedonobacteria.</title>
        <authorList>
            <person name="Yabe S."/>
            <person name="Wang C.M."/>
            <person name="Zheng Y."/>
            <person name="Sakai Y."/>
            <person name="Cavaletti L."/>
            <person name="Monciardini P."/>
            <person name="Donadio S."/>
        </authorList>
    </citation>
    <scope>NUCLEOTIDE SEQUENCE</scope>
    <source>
        <strain evidence="3">ID150040</strain>
    </source>
</reference>
<evidence type="ECO:0000256" key="2">
    <source>
        <dbReference type="SAM" id="MobiDB-lite"/>
    </source>
</evidence>
<dbReference type="AlphaFoldDB" id="A0A8J3IRM1"/>
<dbReference type="PANTHER" id="PTHR42958">
    <property type="entry name" value="HYDROGENASE-2 LARGE CHAIN"/>
    <property type="match status" value="1"/>
</dbReference>
<keyword evidence="1" id="KW-0460">Magnesium</keyword>
<dbReference type="InterPro" id="IPR001501">
    <property type="entry name" value="Ni-dep_hyd_lsu"/>
</dbReference>
<comment type="caution">
    <text evidence="3">The sequence shown here is derived from an EMBL/GenBank/DDBJ whole genome shotgun (WGS) entry which is preliminary data.</text>
</comment>
<dbReference type="SUPFAM" id="SSF56762">
    <property type="entry name" value="HydB/Nqo4-like"/>
    <property type="match status" value="1"/>
</dbReference>
<feature type="region of interest" description="Disordered" evidence="2">
    <location>
        <begin position="597"/>
        <end position="617"/>
    </location>
</feature>
<dbReference type="PANTHER" id="PTHR42958:SF2">
    <property type="entry name" value="UPTAKE HYDROGENASE LARGE SUBUNIT"/>
    <property type="match status" value="1"/>
</dbReference>
<feature type="compositionally biased region" description="Basic and acidic residues" evidence="2">
    <location>
        <begin position="601"/>
        <end position="617"/>
    </location>
</feature>
<dbReference type="RefSeq" id="WP_220207897.1">
    <property type="nucleotide sequence ID" value="NZ_BNJK01000001.1"/>
</dbReference>
<dbReference type="EMBL" id="BNJK01000001">
    <property type="protein sequence ID" value="GHO97333.1"/>
    <property type="molecule type" value="Genomic_DNA"/>
</dbReference>
<dbReference type="Proteomes" id="UP000597444">
    <property type="component" value="Unassembled WGS sequence"/>
</dbReference>
<comment type="cofactor">
    <cofactor evidence="1">
        <name>Fe cation</name>
        <dbReference type="ChEBI" id="CHEBI:24875"/>
    </cofactor>
</comment>
<keyword evidence="4" id="KW-1185">Reference proteome</keyword>
<organism evidence="3 4">
    <name type="scientific">Reticulibacter mediterranei</name>
    <dbReference type="NCBI Taxonomy" id="2778369"/>
    <lineage>
        <taxon>Bacteria</taxon>
        <taxon>Bacillati</taxon>
        <taxon>Chloroflexota</taxon>
        <taxon>Ktedonobacteria</taxon>
        <taxon>Ktedonobacterales</taxon>
        <taxon>Reticulibacteraceae</taxon>
        <taxon>Reticulibacter</taxon>
    </lineage>
</organism>
<keyword evidence="1" id="KW-0533">Nickel</keyword>
<gene>
    <name evidence="3" type="ORF">KSF_073810</name>
</gene>
<proteinExistence type="predicted"/>
<evidence type="ECO:0000313" key="4">
    <source>
        <dbReference type="Proteomes" id="UP000597444"/>
    </source>
</evidence>
<dbReference type="GO" id="GO:0016151">
    <property type="term" value="F:nickel cation binding"/>
    <property type="evidence" value="ECO:0007669"/>
    <property type="project" value="InterPro"/>
</dbReference>
<sequence length="617" mass="69918">MATQVRREPGPTPPSQLVEMSWDPITRIVGSLGIYTKIDFSKRQVVECHSTSSIFRGYSIFMQGKDPRDAHFITSRICGICGDNHATCSVYTQNMAYGVKPPALGEWILNLGEAAEYMFDHNIFQENLVGVDFCEQMMRETNPGVLDLAEKTEAPHARDHGYRTIADIMRSLNPFTGEFYREALQMSRLTREKFCLMEGRHVHPSTLYPGGVGTVATVQLFTDYLVRLMKYVEFMKKVVPLHDDLFDFFYQALPGYEKVGQRRILLGCWGSFQDPDVCDYDYRTMDKWGRAMFVTPGIVVDGQLVTTNLVDINLGMRILLGSSYYDDWENQRMFVDRDPLGNPIDRHHPWNQTTTPKPQKRNFDGNYSWVMSPRWYDKRTGDHLALDTGGGPIARLWVTALAGLVDLGGYIKATGNSVKIRLPKTALKPEVELEWKTPRWSNALERDRARSYFQAYAAAVALHCIDKALAEIHAGHTKTWSDFTVPNEAIGCGFHEAVRGVLSHHMVIENKKIANYHPYPPTPWNASPRDIYGTPGPYEDAVQGTPIFEENERDHFVGIDIMRTVRSFDPCLPCGVHMYLGEGKQLQVVHSPTFGVTLPEKSADKQDSPTTKGEEKQ</sequence>
<name>A0A8J3IRM1_9CHLR</name>
<feature type="binding site" evidence="1">
    <location>
        <position position="81"/>
    </location>
    <ligand>
        <name>Ni(2+)</name>
        <dbReference type="ChEBI" id="CHEBI:49786"/>
    </ligand>
</feature>
<protein>
    <submittedName>
        <fullName evidence="3">Hydrogenase</fullName>
    </submittedName>
</protein>